<feature type="transmembrane region" description="Helical" evidence="1">
    <location>
        <begin position="133"/>
        <end position="151"/>
    </location>
</feature>
<dbReference type="Proteomes" id="UP000582659">
    <property type="component" value="Unassembled WGS sequence"/>
</dbReference>
<gene>
    <name evidence="2" type="ORF">BXYJ_LOCUS14439</name>
</gene>
<keyword evidence="1" id="KW-0472">Membrane</keyword>
<dbReference type="Proteomes" id="UP000659654">
    <property type="component" value="Unassembled WGS sequence"/>
</dbReference>
<dbReference type="OrthoDB" id="10466826at2759"/>
<accession>A0A7I8X0M5</accession>
<keyword evidence="1" id="KW-0812">Transmembrane</keyword>
<evidence type="ECO:0000313" key="3">
    <source>
        <dbReference type="Proteomes" id="UP000659654"/>
    </source>
</evidence>
<evidence type="ECO:0000313" key="2">
    <source>
        <dbReference type="EMBL" id="CAD5234348.1"/>
    </source>
</evidence>
<keyword evidence="1" id="KW-1133">Transmembrane helix</keyword>
<keyword evidence="3" id="KW-1185">Reference proteome</keyword>
<dbReference type="AlphaFoldDB" id="A0A7I8X0M5"/>
<reference evidence="2" key="1">
    <citation type="submission" date="2020-09" db="EMBL/GenBank/DDBJ databases">
        <authorList>
            <person name="Kikuchi T."/>
        </authorList>
    </citation>
    <scope>NUCLEOTIDE SEQUENCE</scope>
    <source>
        <strain evidence="2">Ka4C1</strain>
    </source>
</reference>
<proteinExistence type="predicted"/>
<protein>
    <submittedName>
        <fullName evidence="2">(pine wood nematode) hypothetical protein</fullName>
    </submittedName>
</protein>
<sequence>MLSKSLTTLFTNHSFRVLFVHTKDQGGDECFGSLIYMKLLLFLLLLTHIGVVQSHKNRTECFQCEGNGRCSSLCQAPYCIKTIHLQSNHVKRECLNHLTPEMPQPGNCKKFDSEVGNQEELICVCDSPRCNSAHLTSISIFILLSILLILSPL</sequence>
<name>A0A7I8X0M5_BURXY</name>
<dbReference type="EMBL" id="CAJFDI010000006">
    <property type="protein sequence ID" value="CAD5234348.1"/>
    <property type="molecule type" value="Genomic_DNA"/>
</dbReference>
<dbReference type="EMBL" id="CAJFCV020000006">
    <property type="protein sequence ID" value="CAG9130052.1"/>
    <property type="molecule type" value="Genomic_DNA"/>
</dbReference>
<feature type="transmembrane region" description="Helical" evidence="1">
    <location>
        <begin position="34"/>
        <end position="52"/>
    </location>
</feature>
<organism evidence="2 3">
    <name type="scientific">Bursaphelenchus xylophilus</name>
    <name type="common">Pinewood nematode worm</name>
    <name type="synonym">Aphelenchoides xylophilus</name>
    <dbReference type="NCBI Taxonomy" id="6326"/>
    <lineage>
        <taxon>Eukaryota</taxon>
        <taxon>Metazoa</taxon>
        <taxon>Ecdysozoa</taxon>
        <taxon>Nematoda</taxon>
        <taxon>Chromadorea</taxon>
        <taxon>Rhabditida</taxon>
        <taxon>Tylenchina</taxon>
        <taxon>Tylenchomorpha</taxon>
        <taxon>Aphelenchoidea</taxon>
        <taxon>Aphelenchoididae</taxon>
        <taxon>Bursaphelenchus</taxon>
    </lineage>
</organism>
<evidence type="ECO:0000256" key="1">
    <source>
        <dbReference type="SAM" id="Phobius"/>
    </source>
</evidence>
<comment type="caution">
    <text evidence="2">The sequence shown here is derived from an EMBL/GenBank/DDBJ whole genome shotgun (WGS) entry which is preliminary data.</text>
</comment>